<organism evidence="1 2">
    <name type="scientific">Corynebacterium lipophiloflavum (strain ATCC 700352 / DSM 44291 / CCUG 37336 / JCM 10383 / DMMZ 1944)</name>
    <dbReference type="NCBI Taxonomy" id="525263"/>
    <lineage>
        <taxon>Bacteria</taxon>
        <taxon>Bacillati</taxon>
        <taxon>Actinomycetota</taxon>
        <taxon>Actinomycetes</taxon>
        <taxon>Mycobacteriales</taxon>
        <taxon>Corynebacteriaceae</taxon>
        <taxon>Corynebacterium</taxon>
    </lineage>
</organism>
<dbReference type="HOGENOM" id="CLU_3110806_0_0_11"/>
<gene>
    <name evidence="1" type="ORF">HMPREF0298_1419</name>
</gene>
<proteinExistence type="predicted"/>
<reference evidence="1" key="1">
    <citation type="submission" date="2009-01" db="EMBL/GenBank/DDBJ databases">
        <authorList>
            <person name="Qin X."/>
            <person name="Bachman B."/>
            <person name="Battles P."/>
            <person name="Bell A."/>
            <person name="Bess C."/>
            <person name="Bickham C."/>
            <person name="Chaboub L."/>
            <person name="Chen D."/>
            <person name="Coyle M."/>
            <person name="Deiros D.R."/>
            <person name="Dinh H."/>
            <person name="Forbes L."/>
            <person name="Fowler G."/>
            <person name="Francisco L."/>
            <person name="Fu Q."/>
            <person name="Gubbala S."/>
            <person name="Hale W."/>
            <person name="Han Y."/>
            <person name="Hemphill L."/>
            <person name="Highlander S.K."/>
            <person name="Hirani K."/>
            <person name="Hogues M."/>
            <person name="Jackson L."/>
            <person name="Jakkamsetti A."/>
            <person name="Javaid M."/>
            <person name="Jiang H."/>
            <person name="Korchina V."/>
            <person name="Kovar C."/>
            <person name="Lara F."/>
            <person name="Lee S."/>
            <person name="Mata R."/>
            <person name="Mathew T."/>
            <person name="Moen C."/>
            <person name="Morales K."/>
            <person name="Munidasa M."/>
            <person name="Nazareth L."/>
            <person name="Ngo R."/>
            <person name="Nguyen L."/>
            <person name="Okwuonu G."/>
            <person name="Ongeri F."/>
            <person name="Patil S."/>
            <person name="Petrosino J."/>
            <person name="Pham C."/>
            <person name="Pham P."/>
            <person name="Pu L.-L."/>
            <person name="Puazo M."/>
            <person name="Raj R."/>
            <person name="Reid J."/>
            <person name="Rouhana J."/>
            <person name="Saada N."/>
            <person name="Shang Y."/>
            <person name="Simmons D."/>
            <person name="Thornton R."/>
            <person name="Warren J."/>
            <person name="Weissenberger G."/>
            <person name="Zhang J."/>
            <person name="Zhang L."/>
            <person name="Zhou C."/>
            <person name="Zhu D."/>
            <person name="Muzny D."/>
            <person name="Worley K."/>
            <person name="Gibbs R."/>
        </authorList>
    </citation>
    <scope>NUCLEOTIDE SEQUENCE [LARGE SCALE GENOMIC DNA]</scope>
    <source>
        <strain evidence="1">DSM 44291</strain>
    </source>
</reference>
<sequence>MDNPHLLAPELVALDVDAGSRPREVIEHLAKLLDAAGRTSDPAQLIADAMA</sequence>
<dbReference type="STRING" id="525263.HMPREF0298_1419"/>
<feature type="non-terminal residue" evidence="1">
    <location>
        <position position="51"/>
    </location>
</feature>
<dbReference type="Proteomes" id="UP000006196">
    <property type="component" value="Unassembled WGS sequence"/>
</dbReference>
<evidence type="ECO:0000313" key="1">
    <source>
        <dbReference type="EMBL" id="EEI16766.1"/>
    </source>
</evidence>
<dbReference type="EMBL" id="ACHJ01000116">
    <property type="protein sequence ID" value="EEI16766.1"/>
    <property type="molecule type" value="Genomic_DNA"/>
</dbReference>
<accession>C0XSJ9</accession>
<keyword evidence="2" id="KW-1185">Reference proteome</keyword>
<name>C0XSJ9_CORLD</name>
<protein>
    <submittedName>
        <fullName evidence="1">Uncharacterized protein</fullName>
    </submittedName>
</protein>
<comment type="caution">
    <text evidence="1">The sequence shown here is derived from an EMBL/GenBank/DDBJ whole genome shotgun (WGS) entry which is preliminary data.</text>
</comment>
<dbReference type="AlphaFoldDB" id="C0XSJ9"/>
<evidence type="ECO:0000313" key="2">
    <source>
        <dbReference type="Proteomes" id="UP000006196"/>
    </source>
</evidence>